<accession>A0A3L8P2I0</accession>
<dbReference type="SUPFAM" id="SSF141868">
    <property type="entry name" value="EAL domain-like"/>
    <property type="match status" value="1"/>
</dbReference>
<dbReference type="Pfam" id="PF00563">
    <property type="entry name" value="EAL"/>
    <property type="match status" value="1"/>
</dbReference>
<sequence>MSGAGELEVVASLAHAADETSTLSALAALSLPVLGADAVVFLLIGTDGSPLLLVHRAAGESLAPQVVDRPFRPTGAAAELLAGRLLLRLDRGDALLRSMGLTPTDHAAGPLLGVPMSIEGQIVGAAFVARHAERGSFGEPEELLTHTLAGVGAEVVHRVRRFRALEMLTRHLRQDDDAAADNADGSPAIRRLLASARDVVGTDLVFLSHLDGAREDVVYLDAAPDAPGLDEGISFPREEGYCSMVLAGTIPPSVPDLESNPFTAALPITRALGVGAYCGTPVMLPDGQLYGTLCGLSTDPSSPLTHEQLAGLSAIAAMIGSELAIEQSNQEQLGVERAAFLDRLGEERRSARLEPVVDLATGRQRSWRVMAEFVDPWGAPRNPQTVFDEAVDLGLARTLEHDDLVRMTQARHEVPAGSGLWLATSARAMLDNDNRALLDEILLEGTRDITLELIWSRRDVLTRRLRQILDELRLHGASLALRLDDAGLVQLDVLASIRPDAIVLDPLLTDDAESSSQARALVAALATMAVELEVALVALRMDRPEQLELMHALGVAVASGAAVRPSGPDAAAAGADEDRDADGSLTVSC</sequence>
<dbReference type="SUPFAM" id="SSF55781">
    <property type="entry name" value="GAF domain-like"/>
    <property type="match status" value="2"/>
</dbReference>
<dbReference type="PROSITE" id="PS50883">
    <property type="entry name" value="EAL"/>
    <property type="match status" value="1"/>
</dbReference>
<evidence type="ECO:0000259" key="2">
    <source>
        <dbReference type="PROSITE" id="PS50883"/>
    </source>
</evidence>
<protein>
    <submittedName>
        <fullName evidence="3">EAL domain-containing protein</fullName>
    </submittedName>
</protein>
<proteinExistence type="predicted"/>
<name>A0A3L8P2I0_9ACTN</name>
<evidence type="ECO:0000313" key="4">
    <source>
        <dbReference type="Proteomes" id="UP000281708"/>
    </source>
</evidence>
<dbReference type="PANTHER" id="PTHR43102:SF2">
    <property type="entry name" value="GAF DOMAIN-CONTAINING PROTEIN"/>
    <property type="match status" value="1"/>
</dbReference>
<feature type="domain" description="EAL" evidence="2">
    <location>
        <begin position="330"/>
        <end position="580"/>
    </location>
</feature>
<dbReference type="OrthoDB" id="3278016at2"/>
<dbReference type="Gene3D" id="3.30.450.40">
    <property type="match status" value="2"/>
</dbReference>
<dbReference type="SMART" id="SM00065">
    <property type="entry name" value="GAF"/>
    <property type="match status" value="2"/>
</dbReference>
<gene>
    <name evidence="3" type="ORF">D9V37_12895</name>
</gene>
<dbReference type="Pfam" id="PF01590">
    <property type="entry name" value="GAF"/>
    <property type="match status" value="1"/>
</dbReference>
<organism evidence="3 4">
    <name type="scientific">Nocardioides mangrovicus</name>
    <dbReference type="NCBI Taxonomy" id="2478913"/>
    <lineage>
        <taxon>Bacteria</taxon>
        <taxon>Bacillati</taxon>
        <taxon>Actinomycetota</taxon>
        <taxon>Actinomycetes</taxon>
        <taxon>Propionibacteriales</taxon>
        <taxon>Nocardioidaceae</taxon>
        <taxon>Nocardioides</taxon>
    </lineage>
</organism>
<dbReference type="RefSeq" id="WP_121806600.1">
    <property type="nucleotide sequence ID" value="NZ_RDBE01000008.1"/>
</dbReference>
<dbReference type="InterPro" id="IPR035919">
    <property type="entry name" value="EAL_sf"/>
</dbReference>
<keyword evidence="4" id="KW-1185">Reference proteome</keyword>
<comment type="caution">
    <text evidence="3">The sequence shown here is derived from an EMBL/GenBank/DDBJ whole genome shotgun (WGS) entry which is preliminary data.</text>
</comment>
<dbReference type="InterPro" id="IPR003018">
    <property type="entry name" value="GAF"/>
</dbReference>
<evidence type="ECO:0000313" key="3">
    <source>
        <dbReference type="EMBL" id="RLV48638.1"/>
    </source>
</evidence>
<reference evidence="3 4" key="1">
    <citation type="submission" date="2018-10" db="EMBL/GenBank/DDBJ databases">
        <title>Marmoricola sp. 4Q3S-7 whole genome shotgun sequence.</title>
        <authorList>
            <person name="Li F."/>
        </authorList>
    </citation>
    <scope>NUCLEOTIDE SEQUENCE [LARGE SCALE GENOMIC DNA]</scope>
    <source>
        <strain evidence="3 4">4Q3S-7</strain>
    </source>
</reference>
<dbReference type="InterPro" id="IPR001633">
    <property type="entry name" value="EAL_dom"/>
</dbReference>
<dbReference type="Proteomes" id="UP000281708">
    <property type="component" value="Unassembled WGS sequence"/>
</dbReference>
<feature type="region of interest" description="Disordered" evidence="1">
    <location>
        <begin position="566"/>
        <end position="589"/>
    </location>
</feature>
<dbReference type="SMART" id="SM00052">
    <property type="entry name" value="EAL"/>
    <property type="match status" value="1"/>
</dbReference>
<dbReference type="AlphaFoldDB" id="A0A3L8P2I0"/>
<dbReference type="EMBL" id="RDBE01000008">
    <property type="protein sequence ID" value="RLV48638.1"/>
    <property type="molecule type" value="Genomic_DNA"/>
</dbReference>
<evidence type="ECO:0000256" key="1">
    <source>
        <dbReference type="SAM" id="MobiDB-lite"/>
    </source>
</evidence>
<dbReference type="Gene3D" id="3.20.20.450">
    <property type="entry name" value="EAL domain"/>
    <property type="match status" value="1"/>
</dbReference>
<dbReference type="InterPro" id="IPR029016">
    <property type="entry name" value="GAF-like_dom_sf"/>
</dbReference>
<dbReference type="PANTHER" id="PTHR43102">
    <property type="entry name" value="SLR1143 PROTEIN"/>
    <property type="match status" value="1"/>
</dbReference>